<evidence type="ECO:0000313" key="1">
    <source>
        <dbReference type="EMBL" id="CAB4802286.1"/>
    </source>
</evidence>
<dbReference type="InterPro" id="IPR005064">
    <property type="entry name" value="BUG"/>
</dbReference>
<dbReference type="Pfam" id="PF03401">
    <property type="entry name" value="TctC"/>
    <property type="match status" value="1"/>
</dbReference>
<name>A0A6J6Y4X2_9ZZZZ</name>
<sequence>MKFSLLRLISAAALAALACSSVQADVYPSKPIRLLVGFAAGGPTDVIARVLAKEMTATLGQAVVVENKAGASSMIATREVRNAPNDGYTLLFSSLGLNVNPLLLGEQAGYNPKTDFTPISNAAVLPLVAVNAFDAPSKSMTEVLAKAKTRPEAVSFGSSGSGGSGHLAGELLATMAKIKMLHVPYKGNGPALLEVMSGRVDFMFYPVIGLAEHMATKRLNILAVGTAKRLPQFPDAPTMVEIGFPGFEETAPWVGLLGPAKMSDALVSKLHDAMSKALAKPDVRVQLEKLGALIVGDTPAQFTSFLKRDYERWDGVIKAAAIKPGPM</sequence>
<dbReference type="EMBL" id="CAFAAK010000131">
    <property type="protein sequence ID" value="CAB4802286.1"/>
    <property type="molecule type" value="Genomic_DNA"/>
</dbReference>
<reference evidence="1" key="1">
    <citation type="submission" date="2020-05" db="EMBL/GenBank/DDBJ databases">
        <authorList>
            <person name="Chiriac C."/>
            <person name="Salcher M."/>
            <person name="Ghai R."/>
            <person name="Kavagutti S V."/>
        </authorList>
    </citation>
    <scope>NUCLEOTIDE SEQUENCE</scope>
</reference>
<dbReference type="PROSITE" id="PS51257">
    <property type="entry name" value="PROKAR_LIPOPROTEIN"/>
    <property type="match status" value="1"/>
</dbReference>
<dbReference type="Gene3D" id="3.40.190.10">
    <property type="entry name" value="Periplasmic binding protein-like II"/>
    <property type="match status" value="1"/>
</dbReference>
<dbReference type="InterPro" id="IPR042100">
    <property type="entry name" value="Bug_dom1"/>
</dbReference>
<protein>
    <submittedName>
        <fullName evidence="1">Unannotated protein</fullName>
    </submittedName>
</protein>
<dbReference type="PANTHER" id="PTHR42928">
    <property type="entry name" value="TRICARBOXYLATE-BINDING PROTEIN"/>
    <property type="match status" value="1"/>
</dbReference>
<dbReference type="CDD" id="cd13578">
    <property type="entry name" value="PBP2_Bug27"/>
    <property type="match status" value="1"/>
</dbReference>
<dbReference type="PANTHER" id="PTHR42928:SF5">
    <property type="entry name" value="BLR1237 PROTEIN"/>
    <property type="match status" value="1"/>
</dbReference>
<organism evidence="1">
    <name type="scientific">freshwater metagenome</name>
    <dbReference type="NCBI Taxonomy" id="449393"/>
    <lineage>
        <taxon>unclassified sequences</taxon>
        <taxon>metagenomes</taxon>
        <taxon>ecological metagenomes</taxon>
    </lineage>
</organism>
<dbReference type="SUPFAM" id="SSF53850">
    <property type="entry name" value="Periplasmic binding protein-like II"/>
    <property type="match status" value="1"/>
</dbReference>
<proteinExistence type="predicted"/>
<gene>
    <name evidence="1" type="ORF">UFOPK3024_00672</name>
</gene>
<dbReference type="AlphaFoldDB" id="A0A6J6Y4X2"/>
<dbReference type="PIRSF" id="PIRSF017082">
    <property type="entry name" value="YflP"/>
    <property type="match status" value="1"/>
</dbReference>
<dbReference type="Gene3D" id="3.40.190.150">
    <property type="entry name" value="Bordetella uptake gene, domain 1"/>
    <property type="match status" value="1"/>
</dbReference>
<accession>A0A6J6Y4X2</accession>